<dbReference type="NCBIfam" id="TIGR00830">
    <property type="entry name" value="PTBA"/>
    <property type="match status" value="1"/>
</dbReference>
<feature type="domain" description="PTS EIIC type-1" evidence="15">
    <location>
        <begin position="106"/>
        <end position="467"/>
    </location>
</feature>
<evidence type="ECO:0000256" key="3">
    <source>
        <dbReference type="ARBA" id="ARBA00022475"/>
    </source>
</evidence>
<evidence type="ECO:0000259" key="14">
    <source>
        <dbReference type="PROSITE" id="PS51098"/>
    </source>
</evidence>
<dbReference type="PROSITE" id="PS51098">
    <property type="entry name" value="PTS_EIIB_TYPE_1"/>
    <property type="match status" value="1"/>
</dbReference>
<dbReference type="InterPro" id="IPR018113">
    <property type="entry name" value="PTrfase_EIIB_Cys"/>
</dbReference>
<sequence length="621" mass="65744">MSSKVRDYEKLAGDIIAAVGGKDNISEAAHCATRLRLVLKETPADAKEKVSAMAGVITVVESGGQFQMVIGTHVTDVYKVAAEMLHLENSEDGSKASKGITAAVIGAISGCVSPIVYVLAACGLLQGALIIATALYPDVVENTTFQVLTYMSWTPFTYLPVLIALAGSKYFKVDTLLAVLCCCALVNPSWGEIAGRIAAGEPLTFLMLPLAETTYTSTVLPPIIVLALLVYVERFFKRHMPEVLQPIFVPLCSYLIMVPATLLVVGPITSAVAHGLSTAFQAFYTHLPWLCAMVFGAFWQVFVIFGVHWTFVPIFLTEFEQVGFSTLQAFCGIAVCAQVGAVFGVWFKSKSKKTKGVAMSAGLTGLFGITEPTIYGITLPLKKPFICACIASAAGSLAASFFGTLYYAFAGLAGLLTVPNAYNAANPTSLTGAAVGTAIALVGAFALVQLVGFEEKVEEPVPEEKEALPALPFELASPIKGEVKPLSACKDLAFASGAMGKGVVIEPTEGKVYAPCDGQVMMLFETLHAIGLKSENGAELLIHVGLDTVKLNGQGFKAYVQGGDSVKKGDLLIEFDIDFIKEKGLSVTTPMVITNADNYVDFIPSTGNHLSGDKVLDIIPA</sequence>
<dbReference type="SUPFAM" id="SSF51261">
    <property type="entry name" value="Duplicated hybrid motif"/>
    <property type="match status" value="1"/>
</dbReference>
<evidence type="ECO:0000256" key="5">
    <source>
        <dbReference type="ARBA" id="ARBA00022679"/>
    </source>
</evidence>
<feature type="transmembrane region" description="Helical" evidence="12">
    <location>
        <begin position="115"/>
        <end position="135"/>
    </location>
</feature>
<keyword evidence="8" id="KW-0418">Kinase</keyword>
<evidence type="ECO:0000256" key="4">
    <source>
        <dbReference type="ARBA" id="ARBA00022597"/>
    </source>
</evidence>
<evidence type="ECO:0000259" key="13">
    <source>
        <dbReference type="PROSITE" id="PS51093"/>
    </source>
</evidence>
<dbReference type="InterPro" id="IPR001127">
    <property type="entry name" value="PTS_EIIA_1_perm"/>
</dbReference>
<feature type="transmembrane region" description="Helical" evidence="12">
    <location>
        <begin position="385"/>
        <end position="409"/>
    </location>
</feature>
<protein>
    <submittedName>
        <fullName evidence="16">PTS system beta-glucoside-specific IIA component, Glc family /PTS system beta-glucoside-specific IIB component, Glc family /PTS system beta-glucoside-specific IIC component, Glc family</fullName>
    </submittedName>
</protein>
<dbReference type="InterPro" id="IPR013013">
    <property type="entry name" value="PTS_EIIC_1"/>
</dbReference>
<dbReference type="AlphaFoldDB" id="A0A1H3YUG8"/>
<keyword evidence="9 12" id="KW-1133">Transmembrane helix</keyword>
<reference evidence="16 17" key="1">
    <citation type="submission" date="2016-10" db="EMBL/GenBank/DDBJ databases">
        <authorList>
            <person name="de Groot N.N."/>
        </authorList>
    </citation>
    <scope>NUCLEOTIDE SEQUENCE [LARGE SCALE GENOMIC DNA]</scope>
    <source>
        <strain evidence="16 17">DSM 2872</strain>
    </source>
</reference>
<feature type="transmembrane region" description="Helical" evidence="12">
    <location>
        <begin position="429"/>
        <end position="448"/>
    </location>
</feature>
<feature type="domain" description="PTS EIIB type-1" evidence="14">
    <location>
        <begin position="9"/>
        <end position="91"/>
    </location>
</feature>
<dbReference type="PANTHER" id="PTHR30175:SF1">
    <property type="entry name" value="PTS SYSTEM ARBUTIN-, CELLOBIOSE-, AND SALICIN-SPECIFIC EIIBC COMPONENT-RELATED"/>
    <property type="match status" value="1"/>
</dbReference>
<evidence type="ECO:0000256" key="8">
    <source>
        <dbReference type="ARBA" id="ARBA00022777"/>
    </source>
</evidence>
<dbReference type="PANTHER" id="PTHR30175">
    <property type="entry name" value="PHOSPHOTRANSFERASE SYSTEM TRANSPORT PROTEIN"/>
    <property type="match status" value="1"/>
</dbReference>
<dbReference type="InterPro" id="IPR011297">
    <property type="entry name" value="PTS_IIABC_b_glu"/>
</dbReference>
<dbReference type="OrthoDB" id="92465at2"/>
<evidence type="ECO:0000259" key="15">
    <source>
        <dbReference type="PROSITE" id="PS51103"/>
    </source>
</evidence>
<dbReference type="GO" id="GO:0015771">
    <property type="term" value="P:trehalose transport"/>
    <property type="evidence" value="ECO:0007669"/>
    <property type="project" value="TreeGrafter"/>
</dbReference>
<dbReference type="CDD" id="cd00210">
    <property type="entry name" value="PTS_IIA_glc"/>
    <property type="match status" value="1"/>
</dbReference>
<evidence type="ECO:0000256" key="6">
    <source>
        <dbReference type="ARBA" id="ARBA00022683"/>
    </source>
</evidence>
<dbReference type="GO" id="GO:0009401">
    <property type="term" value="P:phosphoenolpyruvate-dependent sugar phosphotransferase system"/>
    <property type="evidence" value="ECO:0007669"/>
    <property type="project" value="UniProtKB-KW"/>
</dbReference>
<accession>A0A1H3YUG8</accession>
<evidence type="ECO:0000313" key="17">
    <source>
        <dbReference type="Proteomes" id="UP000183469"/>
    </source>
</evidence>
<dbReference type="RefSeq" id="WP_074672653.1">
    <property type="nucleotide sequence ID" value="NZ_FNQG01000009.1"/>
</dbReference>
<feature type="transmembrane region" description="Helical" evidence="12">
    <location>
        <begin position="219"/>
        <end position="236"/>
    </location>
</feature>
<keyword evidence="10 12" id="KW-0472">Membrane</keyword>
<comment type="subcellular location">
    <subcellularLocation>
        <location evidence="1">Cell membrane</location>
        <topology evidence="1">Multi-pass membrane protein</topology>
    </subcellularLocation>
</comment>
<evidence type="ECO:0000256" key="11">
    <source>
        <dbReference type="PROSITE-ProRule" id="PRU00421"/>
    </source>
</evidence>
<evidence type="ECO:0000256" key="2">
    <source>
        <dbReference type="ARBA" id="ARBA00022448"/>
    </source>
</evidence>
<feature type="transmembrane region" description="Helical" evidence="12">
    <location>
        <begin position="287"/>
        <end position="315"/>
    </location>
</feature>
<dbReference type="FunFam" id="2.70.70.10:FF:000001">
    <property type="entry name" value="PTS system glucose-specific IIA component"/>
    <property type="match status" value="1"/>
</dbReference>
<dbReference type="Gene3D" id="3.30.1360.60">
    <property type="entry name" value="Glucose permease domain IIB"/>
    <property type="match status" value="1"/>
</dbReference>
<evidence type="ECO:0000256" key="1">
    <source>
        <dbReference type="ARBA" id="ARBA00004651"/>
    </source>
</evidence>
<evidence type="ECO:0000256" key="12">
    <source>
        <dbReference type="SAM" id="Phobius"/>
    </source>
</evidence>
<feature type="transmembrane region" description="Helical" evidence="12">
    <location>
        <begin position="327"/>
        <end position="347"/>
    </location>
</feature>
<proteinExistence type="predicted"/>
<dbReference type="EMBL" id="FNQG01000009">
    <property type="protein sequence ID" value="SEA15205.1"/>
    <property type="molecule type" value="Genomic_DNA"/>
</dbReference>
<keyword evidence="5" id="KW-0808">Transferase</keyword>
<dbReference type="PROSITE" id="PS51093">
    <property type="entry name" value="PTS_EIIA_TYPE_1"/>
    <property type="match status" value="1"/>
</dbReference>
<dbReference type="GO" id="GO:0090589">
    <property type="term" value="F:protein-phosphocysteine-trehalose phosphotransferase system transporter activity"/>
    <property type="evidence" value="ECO:0007669"/>
    <property type="project" value="TreeGrafter"/>
</dbReference>
<feature type="transmembrane region" description="Helical" evidence="12">
    <location>
        <begin position="359"/>
        <end position="378"/>
    </location>
</feature>
<evidence type="ECO:0000313" key="16">
    <source>
        <dbReference type="EMBL" id="SEA15205.1"/>
    </source>
</evidence>
<dbReference type="Pfam" id="PF00358">
    <property type="entry name" value="PTS_EIIA_1"/>
    <property type="match status" value="1"/>
</dbReference>
<dbReference type="Gene3D" id="2.70.70.10">
    <property type="entry name" value="Glucose Permease (Domain IIA)"/>
    <property type="match status" value="1"/>
</dbReference>
<evidence type="ECO:0000256" key="7">
    <source>
        <dbReference type="ARBA" id="ARBA00022692"/>
    </source>
</evidence>
<dbReference type="Proteomes" id="UP000183469">
    <property type="component" value="Unassembled WGS sequence"/>
</dbReference>
<dbReference type="PROSITE" id="PS01035">
    <property type="entry name" value="PTS_EIIB_TYPE_1_CYS"/>
    <property type="match status" value="1"/>
</dbReference>
<dbReference type="InterPro" id="IPR050558">
    <property type="entry name" value="PTS_Sugar-Specific_Components"/>
</dbReference>
<feature type="domain" description="PTS EIIA type-1" evidence="13">
    <location>
        <begin position="491"/>
        <end position="595"/>
    </location>
</feature>
<dbReference type="PROSITE" id="PS51103">
    <property type="entry name" value="PTS_EIIC_TYPE_1"/>
    <property type="match status" value="1"/>
</dbReference>
<feature type="transmembrane region" description="Helical" evidence="12">
    <location>
        <begin position="248"/>
        <end position="267"/>
    </location>
</feature>
<dbReference type="NCBIfam" id="TIGR01995">
    <property type="entry name" value="PTS-II-ABC-beta"/>
    <property type="match status" value="1"/>
</dbReference>
<organism evidence="16 17">
    <name type="scientific">Selenomonas ruminantium</name>
    <dbReference type="NCBI Taxonomy" id="971"/>
    <lineage>
        <taxon>Bacteria</taxon>
        <taxon>Bacillati</taxon>
        <taxon>Bacillota</taxon>
        <taxon>Negativicutes</taxon>
        <taxon>Selenomonadales</taxon>
        <taxon>Selenomonadaceae</taxon>
        <taxon>Selenomonas</taxon>
    </lineage>
</organism>
<feature type="transmembrane region" description="Helical" evidence="12">
    <location>
        <begin position="177"/>
        <end position="199"/>
    </location>
</feature>
<dbReference type="InterPro" id="IPR036878">
    <property type="entry name" value="Glu_permease_IIB"/>
</dbReference>
<dbReference type="Pfam" id="PF00367">
    <property type="entry name" value="PTS_EIIB"/>
    <property type="match status" value="1"/>
</dbReference>
<keyword evidence="6" id="KW-0598">Phosphotransferase system</keyword>
<dbReference type="InterPro" id="IPR003352">
    <property type="entry name" value="PTS_EIIC"/>
</dbReference>
<dbReference type="GO" id="GO:0008982">
    <property type="term" value="F:protein-N(PI)-phosphohistidine-sugar phosphotransferase activity"/>
    <property type="evidence" value="ECO:0007669"/>
    <property type="project" value="InterPro"/>
</dbReference>
<name>A0A1H3YUG8_SELRU</name>
<feature type="transmembrane region" description="Helical" evidence="12">
    <location>
        <begin position="147"/>
        <end position="165"/>
    </location>
</feature>
<evidence type="ECO:0000256" key="9">
    <source>
        <dbReference type="ARBA" id="ARBA00022989"/>
    </source>
</evidence>
<keyword evidence="3" id="KW-1003">Cell membrane</keyword>
<dbReference type="Pfam" id="PF02378">
    <property type="entry name" value="PTS_EIIC"/>
    <property type="match status" value="1"/>
</dbReference>
<evidence type="ECO:0000256" key="10">
    <source>
        <dbReference type="ARBA" id="ARBA00023136"/>
    </source>
</evidence>
<dbReference type="InterPro" id="IPR001996">
    <property type="entry name" value="PTS_IIB_1"/>
</dbReference>
<dbReference type="GO" id="GO:0016301">
    <property type="term" value="F:kinase activity"/>
    <property type="evidence" value="ECO:0007669"/>
    <property type="project" value="UniProtKB-KW"/>
</dbReference>
<gene>
    <name evidence="16" type="ORF">SAMN05660648_02143</name>
</gene>
<keyword evidence="2" id="KW-0813">Transport</keyword>
<keyword evidence="7 12" id="KW-0812">Transmembrane</keyword>
<dbReference type="PROSITE" id="PS00371">
    <property type="entry name" value="PTS_EIIA_TYPE_1_HIS"/>
    <property type="match status" value="1"/>
</dbReference>
<dbReference type="CDD" id="cd00212">
    <property type="entry name" value="PTS_IIB_glc"/>
    <property type="match status" value="1"/>
</dbReference>
<keyword evidence="4" id="KW-0762">Sugar transport</keyword>
<dbReference type="GO" id="GO:0005886">
    <property type="term" value="C:plasma membrane"/>
    <property type="evidence" value="ECO:0007669"/>
    <property type="project" value="UniProtKB-SubCell"/>
</dbReference>
<feature type="active site" description="Phosphocysteine intermediate; for EIIB activity" evidence="11">
    <location>
        <position position="31"/>
    </location>
</feature>
<dbReference type="InterPro" id="IPR011055">
    <property type="entry name" value="Dup_hybrid_motif"/>
</dbReference>
<dbReference type="SUPFAM" id="SSF55604">
    <property type="entry name" value="Glucose permease domain IIB"/>
    <property type="match status" value="1"/>
</dbReference>